<evidence type="ECO:0000313" key="2">
    <source>
        <dbReference type="Proteomes" id="UP000324022"/>
    </source>
</evidence>
<protein>
    <submittedName>
        <fullName evidence="1">Uncharacterized protein</fullName>
    </submittedName>
</protein>
<name>A0A5C3DV72_9BASI</name>
<organism evidence="1 2">
    <name type="scientific">Ustilago trichophora</name>
    <dbReference type="NCBI Taxonomy" id="86804"/>
    <lineage>
        <taxon>Eukaryota</taxon>
        <taxon>Fungi</taxon>
        <taxon>Dikarya</taxon>
        <taxon>Basidiomycota</taxon>
        <taxon>Ustilaginomycotina</taxon>
        <taxon>Ustilaginomycetes</taxon>
        <taxon>Ustilaginales</taxon>
        <taxon>Ustilaginaceae</taxon>
        <taxon>Ustilago</taxon>
    </lineage>
</organism>
<gene>
    <name evidence="1" type="ORF">UTRI_01062</name>
</gene>
<dbReference type="Proteomes" id="UP000324022">
    <property type="component" value="Unassembled WGS sequence"/>
</dbReference>
<evidence type="ECO:0000313" key="1">
    <source>
        <dbReference type="EMBL" id="SPO22384.1"/>
    </source>
</evidence>
<keyword evidence="2" id="KW-1185">Reference proteome</keyword>
<sequence length="143" mass="15729">MHSISQIGVGLRACSQTLPSTNYTAITSWWGFLAFYSIQTLHSPQLLCHLTFTIKINPITIPACLDIFATVDTAAYKWLVSSDHDYKAYCNSNDKGQNCAQVSSRHNDKTLAEFADYTVCQPGGQPITMPMMTPPPESPDIGP</sequence>
<reference evidence="1 2" key="1">
    <citation type="submission" date="2018-03" db="EMBL/GenBank/DDBJ databases">
        <authorList>
            <person name="Guldener U."/>
        </authorList>
    </citation>
    <scope>NUCLEOTIDE SEQUENCE [LARGE SCALE GENOMIC DNA]</scope>
    <source>
        <strain evidence="1 2">NBRC100155</strain>
    </source>
</reference>
<proteinExistence type="predicted"/>
<dbReference type="AlphaFoldDB" id="A0A5C3DV72"/>
<dbReference type="EMBL" id="OOIN01000004">
    <property type="protein sequence ID" value="SPO22384.1"/>
    <property type="molecule type" value="Genomic_DNA"/>
</dbReference>
<accession>A0A5C3DV72</accession>